<evidence type="ECO:0000313" key="2">
    <source>
        <dbReference type="Proteomes" id="UP000218231"/>
    </source>
</evidence>
<gene>
    <name evidence="1" type="ORF">WR25_05453</name>
</gene>
<reference evidence="1 2" key="1">
    <citation type="journal article" date="2017" name="Curr. Biol.">
        <title>Genome architecture and evolution of a unichromosomal asexual nematode.</title>
        <authorList>
            <person name="Fradin H."/>
            <person name="Zegar C."/>
            <person name="Gutwein M."/>
            <person name="Lucas J."/>
            <person name="Kovtun M."/>
            <person name="Corcoran D."/>
            <person name="Baugh L.R."/>
            <person name="Kiontke K."/>
            <person name="Gunsalus K."/>
            <person name="Fitch D.H."/>
            <person name="Piano F."/>
        </authorList>
    </citation>
    <scope>NUCLEOTIDE SEQUENCE [LARGE SCALE GENOMIC DNA]</scope>
    <source>
        <strain evidence="1">PF1309</strain>
    </source>
</reference>
<comment type="caution">
    <text evidence="1">The sequence shown here is derived from an EMBL/GenBank/DDBJ whole genome shotgun (WGS) entry which is preliminary data.</text>
</comment>
<name>A0A2A2M4U4_9BILA</name>
<dbReference type="Proteomes" id="UP000218231">
    <property type="component" value="Unassembled WGS sequence"/>
</dbReference>
<accession>A0A2A2M4U4</accession>
<dbReference type="AlphaFoldDB" id="A0A2A2M4U4"/>
<protein>
    <submittedName>
        <fullName evidence="1">Uncharacterized protein</fullName>
    </submittedName>
</protein>
<keyword evidence="2" id="KW-1185">Reference proteome</keyword>
<evidence type="ECO:0000313" key="1">
    <source>
        <dbReference type="EMBL" id="PAV93490.1"/>
    </source>
</evidence>
<organism evidence="1 2">
    <name type="scientific">Diploscapter pachys</name>
    <dbReference type="NCBI Taxonomy" id="2018661"/>
    <lineage>
        <taxon>Eukaryota</taxon>
        <taxon>Metazoa</taxon>
        <taxon>Ecdysozoa</taxon>
        <taxon>Nematoda</taxon>
        <taxon>Chromadorea</taxon>
        <taxon>Rhabditida</taxon>
        <taxon>Rhabditina</taxon>
        <taxon>Rhabditomorpha</taxon>
        <taxon>Rhabditoidea</taxon>
        <taxon>Rhabditidae</taxon>
        <taxon>Diploscapter</taxon>
    </lineage>
</organism>
<sequence length="91" mass="9773">MHLHQHLARAWLGRGMAGNLQDLGAAWPGDVDGAHLAGDDVTHEDLCHSEERPCRPVASQGMQAGLPGRAAILRRTFADFLQPAVAALNQE</sequence>
<proteinExistence type="predicted"/>
<dbReference type="EMBL" id="LIAE01005191">
    <property type="protein sequence ID" value="PAV93490.1"/>
    <property type="molecule type" value="Genomic_DNA"/>
</dbReference>